<gene>
    <name evidence="7" type="ORF">LUCI_3546</name>
</gene>
<dbReference type="OrthoDB" id="9815663at2"/>
<proteinExistence type="inferred from homology"/>
<dbReference type="RefSeq" id="WP_122629181.1">
    <property type="nucleotide sequence ID" value="NZ_UPPP01000086.1"/>
</dbReference>
<keyword evidence="3" id="KW-0328">Glycosyltransferase</keyword>
<dbReference type="GO" id="GO:0009247">
    <property type="term" value="P:glycolipid biosynthetic process"/>
    <property type="evidence" value="ECO:0007669"/>
    <property type="project" value="InterPro"/>
</dbReference>
<evidence type="ECO:0000256" key="2">
    <source>
        <dbReference type="ARBA" id="ARBA00006962"/>
    </source>
</evidence>
<dbReference type="Pfam" id="PF06925">
    <property type="entry name" value="MGDG_synth"/>
    <property type="match status" value="1"/>
</dbReference>
<dbReference type="PANTHER" id="PTHR43025:SF3">
    <property type="entry name" value="MONOGALACTOSYLDIACYLGLYCEROL SYNTHASE 1, CHLOROPLASTIC"/>
    <property type="match status" value="1"/>
</dbReference>
<dbReference type="Pfam" id="PF04101">
    <property type="entry name" value="Glyco_tran_28_C"/>
    <property type="match status" value="1"/>
</dbReference>
<dbReference type="AlphaFoldDB" id="A0A498RBD8"/>
<name>A0A498RBD8_9FIRM</name>
<reference evidence="7 8" key="1">
    <citation type="submission" date="2018-06" db="EMBL/GenBank/DDBJ databases">
        <authorList>
            <person name="Strepis N."/>
        </authorList>
    </citation>
    <scope>NUCLEOTIDE SEQUENCE [LARGE SCALE GENOMIC DNA]</scope>
    <source>
        <strain evidence="7">LUCI</strain>
    </source>
</reference>
<evidence type="ECO:0000256" key="4">
    <source>
        <dbReference type="ARBA" id="ARBA00022679"/>
    </source>
</evidence>
<protein>
    <submittedName>
        <fullName evidence="7">Monogalactosyldiacylglycerol (Mgdg) synthase</fullName>
    </submittedName>
</protein>
<comment type="subcellular location">
    <subcellularLocation>
        <location evidence="1">Membrane</location>
    </subcellularLocation>
</comment>
<keyword evidence="4" id="KW-0808">Transferase</keyword>
<dbReference type="Gene3D" id="3.40.50.2000">
    <property type="entry name" value="Glycogen Phosphorylase B"/>
    <property type="match status" value="1"/>
</dbReference>
<comment type="similarity">
    <text evidence="2">Belongs to the glycosyltransferase 28 family.</text>
</comment>
<evidence type="ECO:0000313" key="8">
    <source>
        <dbReference type="Proteomes" id="UP000277811"/>
    </source>
</evidence>
<keyword evidence="8" id="KW-1185">Reference proteome</keyword>
<dbReference type="EMBL" id="UPPP01000086">
    <property type="protein sequence ID" value="VBB08275.1"/>
    <property type="molecule type" value="Genomic_DNA"/>
</dbReference>
<dbReference type="InterPro" id="IPR007235">
    <property type="entry name" value="Glyco_trans_28_C"/>
</dbReference>
<organism evidence="7 8">
    <name type="scientific">Lucifera butyrica</name>
    <dbReference type="NCBI Taxonomy" id="1351585"/>
    <lineage>
        <taxon>Bacteria</taxon>
        <taxon>Bacillati</taxon>
        <taxon>Bacillota</taxon>
        <taxon>Negativicutes</taxon>
        <taxon>Veillonellales</taxon>
        <taxon>Veillonellaceae</taxon>
        <taxon>Lucifera</taxon>
    </lineage>
</organism>
<evidence type="ECO:0000313" key="7">
    <source>
        <dbReference type="EMBL" id="VBB08275.1"/>
    </source>
</evidence>
<evidence type="ECO:0000256" key="1">
    <source>
        <dbReference type="ARBA" id="ARBA00004370"/>
    </source>
</evidence>
<feature type="domain" description="Glycosyl transferase family 28 C-terminal" evidence="5">
    <location>
        <begin position="208"/>
        <end position="358"/>
    </location>
</feature>
<accession>A0A498RBD8</accession>
<dbReference type="PANTHER" id="PTHR43025">
    <property type="entry name" value="MONOGALACTOSYLDIACYLGLYCEROL SYNTHASE"/>
    <property type="match status" value="1"/>
</dbReference>
<dbReference type="SUPFAM" id="SSF53756">
    <property type="entry name" value="UDP-Glycosyltransferase/glycogen phosphorylase"/>
    <property type="match status" value="1"/>
</dbReference>
<sequence>MPDINERVLIISASIGAGHNQAAKALKTAWEIQFPHDSIYIADFMSEANSRFNHLIKELYLKTITVSPEIYDILYRWTQHTRSTAKVQDIFFWAMRLSVARLVKQHCPSLIICTHPFPCGAMAYLKRKKRLEIPVVDVITDFSVHPIGINAEVDQYIIADPELKVPLIEQGVSASRVVATGIPIHPRFASAQEVAESPVKVDKTKPVLLIMGGGLGLGPLVEFLLFLNQVTLPLEIIVVAGKNPVLYENLQTLAAQSPHNVYVLGYTEQIMELMRVSDILITKPGALTVSEALAVGLPMLFYEAIPGQEMDNARFIINKGAACWLKDLNGDKIGRQLTKLLKNPSELAKMRHAAAQIGRAQAALDAVNAINNQFVNRLNAFAVKNI</sequence>
<evidence type="ECO:0000256" key="3">
    <source>
        <dbReference type="ARBA" id="ARBA00022676"/>
    </source>
</evidence>
<dbReference type="GO" id="GO:0016758">
    <property type="term" value="F:hexosyltransferase activity"/>
    <property type="evidence" value="ECO:0007669"/>
    <property type="project" value="InterPro"/>
</dbReference>
<feature type="domain" description="Diacylglycerol glucosyltransferase N-terminal" evidence="6">
    <location>
        <begin position="19"/>
        <end position="184"/>
    </location>
</feature>
<dbReference type="InterPro" id="IPR009695">
    <property type="entry name" value="Diacylglyc_glucosyltr_N"/>
</dbReference>
<dbReference type="GO" id="GO:0016020">
    <property type="term" value="C:membrane"/>
    <property type="evidence" value="ECO:0007669"/>
    <property type="project" value="UniProtKB-SubCell"/>
</dbReference>
<dbReference type="InterPro" id="IPR050519">
    <property type="entry name" value="Glycosyltransf_28_UgtP"/>
</dbReference>
<evidence type="ECO:0000259" key="6">
    <source>
        <dbReference type="Pfam" id="PF06925"/>
    </source>
</evidence>
<evidence type="ECO:0000259" key="5">
    <source>
        <dbReference type="Pfam" id="PF04101"/>
    </source>
</evidence>
<dbReference type="Proteomes" id="UP000277811">
    <property type="component" value="Unassembled WGS sequence"/>
</dbReference>